<evidence type="ECO:0000313" key="1">
    <source>
        <dbReference type="EMBL" id="EEF27321.1"/>
    </source>
</evidence>
<dbReference type="InParanoid" id="B9T9Z1"/>
<evidence type="ECO:0000313" key="2">
    <source>
        <dbReference type="Proteomes" id="UP000008311"/>
    </source>
</evidence>
<organism evidence="1 2">
    <name type="scientific">Ricinus communis</name>
    <name type="common">Castor bean</name>
    <dbReference type="NCBI Taxonomy" id="3988"/>
    <lineage>
        <taxon>Eukaryota</taxon>
        <taxon>Viridiplantae</taxon>
        <taxon>Streptophyta</taxon>
        <taxon>Embryophyta</taxon>
        <taxon>Tracheophyta</taxon>
        <taxon>Spermatophyta</taxon>
        <taxon>Magnoliopsida</taxon>
        <taxon>eudicotyledons</taxon>
        <taxon>Gunneridae</taxon>
        <taxon>Pentapetalae</taxon>
        <taxon>rosids</taxon>
        <taxon>fabids</taxon>
        <taxon>Malpighiales</taxon>
        <taxon>Euphorbiaceae</taxon>
        <taxon>Acalyphoideae</taxon>
        <taxon>Acalypheae</taxon>
        <taxon>Ricinus</taxon>
    </lineage>
</organism>
<dbReference type="EMBL" id="EQ975495">
    <property type="protein sequence ID" value="EEF27321.1"/>
    <property type="molecule type" value="Genomic_DNA"/>
</dbReference>
<accession>B9T9Z1</accession>
<keyword evidence="2" id="KW-1185">Reference proteome</keyword>
<protein>
    <submittedName>
        <fullName evidence="1">Uncharacterized protein</fullName>
    </submittedName>
</protein>
<sequence>MAPKMKYRVPISLWLVENSHRTRFFLCSPPKKEERLVLALRKTTITGWVGPTKKNMGVFGVR</sequence>
<dbReference type="AlphaFoldDB" id="B9T9Z1"/>
<gene>
    <name evidence="1" type="ORF">RCOM_2118750</name>
</gene>
<dbReference type="Proteomes" id="UP000008311">
    <property type="component" value="Unassembled WGS sequence"/>
</dbReference>
<proteinExistence type="predicted"/>
<name>B9T9Z1_RICCO</name>
<reference evidence="2" key="1">
    <citation type="journal article" date="2010" name="Nat. Biotechnol.">
        <title>Draft genome sequence of the oilseed species Ricinus communis.</title>
        <authorList>
            <person name="Chan A.P."/>
            <person name="Crabtree J."/>
            <person name="Zhao Q."/>
            <person name="Lorenzi H."/>
            <person name="Orvis J."/>
            <person name="Puiu D."/>
            <person name="Melake-Berhan A."/>
            <person name="Jones K.M."/>
            <person name="Redman J."/>
            <person name="Chen G."/>
            <person name="Cahoon E.B."/>
            <person name="Gedil M."/>
            <person name="Stanke M."/>
            <person name="Haas B.J."/>
            <person name="Wortman J.R."/>
            <person name="Fraser-Liggett C.M."/>
            <person name="Ravel J."/>
            <person name="Rabinowicz P.D."/>
        </authorList>
    </citation>
    <scope>NUCLEOTIDE SEQUENCE [LARGE SCALE GENOMIC DNA]</scope>
    <source>
        <strain evidence="2">cv. Hale</strain>
    </source>
</reference>